<dbReference type="Proteomes" id="UP000185596">
    <property type="component" value="Unassembled WGS sequence"/>
</dbReference>
<dbReference type="AlphaFoldDB" id="A0A1Q8CQG1"/>
<dbReference type="RefSeq" id="WP_075126369.1">
    <property type="nucleotide sequence ID" value="NZ_MSIE01000027.1"/>
</dbReference>
<evidence type="ECO:0008006" key="3">
    <source>
        <dbReference type="Google" id="ProtNLM"/>
    </source>
</evidence>
<dbReference type="STRING" id="1912961.BU204_15395"/>
<evidence type="ECO:0000313" key="1">
    <source>
        <dbReference type="EMBL" id="OLF16593.1"/>
    </source>
</evidence>
<gene>
    <name evidence="1" type="ORF">BU204_15395</name>
</gene>
<proteinExistence type="predicted"/>
<evidence type="ECO:0000313" key="2">
    <source>
        <dbReference type="Proteomes" id="UP000185596"/>
    </source>
</evidence>
<organism evidence="1 2">
    <name type="scientific">Actinophytocola xanthii</name>
    <dbReference type="NCBI Taxonomy" id="1912961"/>
    <lineage>
        <taxon>Bacteria</taxon>
        <taxon>Bacillati</taxon>
        <taxon>Actinomycetota</taxon>
        <taxon>Actinomycetes</taxon>
        <taxon>Pseudonocardiales</taxon>
        <taxon>Pseudonocardiaceae</taxon>
    </lineage>
</organism>
<comment type="caution">
    <text evidence="1">The sequence shown here is derived from an EMBL/GenBank/DDBJ whole genome shotgun (WGS) entry which is preliminary data.</text>
</comment>
<sequence length="59" mass="6261">MRQIASGWLSLVLSMDPGRVVIDVPSVNGGGIILARFCLNLAHTATRLATDLDQGGARR</sequence>
<dbReference type="EMBL" id="MSIE01000027">
    <property type="protein sequence ID" value="OLF16593.1"/>
    <property type="molecule type" value="Genomic_DNA"/>
</dbReference>
<keyword evidence="2" id="KW-1185">Reference proteome</keyword>
<protein>
    <recommendedName>
        <fullName evidence="3">STAS domain-containing protein</fullName>
    </recommendedName>
</protein>
<reference evidence="1 2" key="1">
    <citation type="submission" date="2016-12" db="EMBL/GenBank/DDBJ databases">
        <title>The draft genome sequence of Actinophytocola sp. 11-183.</title>
        <authorList>
            <person name="Wang W."/>
            <person name="Yuan L."/>
        </authorList>
    </citation>
    <scope>NUCLEOTIDE SEQUENCE [LARGE SCALE GENOMIC DNA]</scope>
    <source>
        <strain evidence="1 2">11-183</strain>
    </source>
</reference>
<name>A0A1Q8CQG1_9PSEU</name>
<accession>A0A1Q8CQG1</accession>